<reference evidence="3 4" key="1">
    <citation type="journal article" date="2012" name="Genet. Mol. Biol.">
        <title>Analysis of 16S rRNA and mxaF genes revealing insights into Methylobacterium niche-specific plant association.</title>
        <authorList>
            <person name="Dourado M.N."/>
            <person name="Andreote F.D."/>
            <person name="Dini-Andreote F."/>
            <person name="Conti R."/>
            <person name="Araujo J.M."/>
            <person name="Araujo W.L."/>
        </authorList>
    </citation>
    <scope>NUCLEOTIDE SEQUENCE [LARGE SCALE GENOMIC DNA]</scope>
    <source>
        <strain evidence="3 4">TC3-10</strain>
    </source>
</reference>
<comment type="caution">
    <text evidence="3">The sequence shown here is derived from an EMBL/GenBank/DDBJ whole genome shotgun (WGS) entry which is preliminary data.</text>
</comment>
<evidence type="ECO:0000313" key="4">
    <source>
        <dbReference type="Proteomes" id="UP001355206"/>
    </source>
</evidence>
<proteinExistence type="predicted"/>
<evidence type="ECO:0000256" key="2">
    <source>
        <dbReference type="SAM" id="SignalP"/>
    </source>
</evidence>
<gene>
    <name evidence="3" type="ORF">MOTC310_15395</name>
</gene>
<keyword evidence="2" id="KW-0732">Signal</keyword>
<keyword evidence="4" id="KW-1185">Reference proteome</keyword>
<dbReference type="EMBL" id="MLCA01000007">
    <property type="protein sequence ID" value="MEE7491778.1"/>
    <property type="molecule type" value="Genomic_DNA"/>
</dbReference>
<name>A0ABU7TQ66_9HYPH</name>
<evidence type="ECO:0000256" key="1">
    <source>
        <dbReference type="SAM" id="MobiDB-lite"/>
    </source>
</evidence>
<feature type="region of interest" description="Disordered" evidence="1">
    <location>
        <begin position="196"/>
        <end position="225"/>
    </location>
</feature>
<sequence>MIGHRDRMLTRSPDVARRRTAALRLGALVLAASLSAAPPSRAEEGNIFSNLFKYGGTTVPPSQPEALDPAYCPTVEVAEGGAASRTLAGDAVRTQFSLGRLARECTRRQDGSITVKAGAEINVLLGPAGAPGRFDVPVTFQIRHDGKVVSSRTERAGVIVGPGEAQGFATVVADELQVPAAMTADYDIAVGVGTGKGAGGKTAAKPRRRKPVVAAEPAGGGDAAQ</sequence>
<feature type="signal peptide" evidence="2">
    <location>
        <begin position="1"/>
        <end position="42"/>
    </location>
</feature>
<feature type="chain" id="PRO_5047063735" evidence="2">
    <location>
        <begin position="43"/>
        <end position="225"/>
    </location>
</feature>
<evidence type="ECO:0000313" key="3">
    <source>
        <dbReference type="EMBL" id="MEE7491778.1"/>
    </source>
</evidence>
<dbReference type="Proteomes" id="UP001355206">
    <property type="component" value="Unassembled WGS sequence"/>
</dbReference>
<accession>A0ABU7TQ66</accession>
<protein>
    <submittedName>
        <fullName evidence="3">Uncharacterized protein</fullName>
    </submittedName>
</protein>
<organism evidence="3 4">
    <name type="scientific">Methylobacterium oryzae</name>
    <dbReference type="NCBI Taxonomy" id="334852"/>
    <lineage>
        <taxon>Bacteria</taxon>
        <taxon>Pseudomonadati</taxon>
        <taxon>Pseudomonadota</taxon>
        <taxon>Alphaproteobacteria</taxon>
        <taxon>Hyphomicrobiales</taxon>
        <taxon>Methylobacteriaceae</taxon>
        <taxon>Methylobacterium</taxon>
    </lineage>
</organism>